<evidence type="ECO:0000256" key="2">
    <source>
        <dbReference type="ARBA" id="ARBA00007613"/>
    </source>
</evidence>
<evidence type="ECO:0000256" key="8">
    <source>
        <dbReference type="SAM" id="SignalP"/>
    </source>
</evidence>
<dbReference type="NCBIfam" id="TIGR01844">
    <property type="entry name" value="type_I_sec_TolC"/>
    <property type="match status" value="1"/>
</dbReference>
<sequence>MPKQFVLGLLVSSAVLLSVVAAPAENINDALSKAYQKNSELNSIRADVRVADENIAKAKSGFRPTITGSAGLSYTTKRSNFSNRLTTESFGLQINQTLFDGFQTKNNVAAAEARSAASVEQLRSSVEQTLFSAAQAYMNVLHDRRAAVLTRQNLAFANEWVRSAKARMDVGEGTGTDVAQTEAFRANAVAAVSLADSQVKTSEAIYRRIVGDNAGKLEPAQPLSRLLPRNLSSAFMIANNEHPAILASAHLVNAAGHTVKSSEGALLPQETAEAGISEGGNPTSGSGGSVGSGPYGFGTSAKVGLNVRVPIYQAGKAAAQVRQSKESLSQSRIEVDVSRNEVRKAVADAWSAYESSRSNVRANKDNVSYTELALNGIVDERSVGQRTTLNVLEAQQDVINAKLNLIASERDLVLSTYAILQATGLLSPDRLGLDVAKYKPEEHYNAVKDKWIGIRTPDGR</sequence>
<keyword evidence="6" id="KW-0472">Membrane</keyword>
<dbReference type="AlphaFoldDB" id="A0A6N7LJ26"/>
<evidence type="ECO:0000313" key="9">
    <source>
        <dbReference type="EMBL" id="MQX17787.1"/>
    </source>
</evidence>
<dbReference type="GO" id="GO:0009279">
    <property type="term" value="C:cell outer membrane"/>
    <property type="evidence" value="ECO:0007669"/>
    <property type="project" value="UniProtKB-SubCell"/>
</dbReference>
<keyword evidence="8" id="KW-0732">Signal</keyword>
<dbReference type="InterPro" id="IPR003423">
    <property type="entry name" value="OMP_efflux"/>
</dbReference>
<feature type="signal peptide" evidence="8">
    <location>
        <begin position="1"/>
        <end position="24"/>
    </location>
</feature>
<dbReference type="GO" id="GO:0015288">
    <property type="term" value="F:porin activity"/>
    <property type="evidence" value="ECO:0007669"/>
    <property type="project" value="TreeGrafter"/>
</dbReference>
<comment type="similarity">
    <text evidence="2">Belongs to the outer membrane factor (OMF) (TC 1.B.17) family.</text>
</comment>
<comment type="caution">
    <text evidence="9">The sequence shown here is derived from an EMBL/GenBank/DDBJ whole genome shotgun (WGS) entry which is preliminary data.</text>
</comment>
<evidence type="ECO:0000256" key="7">
    <source>
        <dbReference type="ARBA" id="ARBA00023237"/>
    </source>
</evidence>
<evidence type="ECO:0000256" key="3">
    <source>
        <dbReference type="ARBA" id="ARBA00022448"/>
    </source>
</evidence>
<keyword evidence="7" id="KW-0998">Cell outer membrane</keyword>
<reference evidence="9 10" key="1">
    <citation type="journal article" date="2013" name="Genome Biol.">
        <title>Comparative genomics of the core and accessory genomes of 48 Sinorhizobium strains comprising five genospecies.</title>
        <authorList>
            <person name="Sugawara M."/>
            <person name="Epstein B."/>
            <person name="Badgley B.D."/>
            <person name="Unno T."/>
            <person name="Xu L."/>
            <person name="Reese J."/>
            <person name="Gyaneshwar P."/>
            <person name="Denny R."/>
            <person name="Mudge J."/>
            <person name="Bharti A.K."/>
            <person name="Farmer A.D."/>
            <person name="May G.D."/>
            <person name="Woodward J.E."/>
            <person name="Medigue C."/>
            <person name="Vallenet D."/>
            <person name="Lajus A."/>
            <person name="Rouy Z."/>
            <person name="Martinez-Vaz B."/>
            <person name="Tiffin P."/>
            <person name="Young N.D."/>
            <person name="Sadowsky M.J."/>
        </authorList>
    </citation>
    <scope>NUCLEOTIDE SEQUENCE [LARGE SCALE GENOMIC DNA]</scope>
    <source>
        <strain evidence="9 10">USDA4894</strain>
    </source>
</reference>
<accession>A0A6N7LJ26</accession>
<comment type="subcellular location">
    <subcellularLocation>
        <location evidence="1">Cell outer membrane</location>
    </subcellularLocation>
</comment>
<keyword evidence="10" id="KW-1185">Reference proteome</keyword>
<keyword evidence="5" id="KW-0812">Transmembrane</keyword>
<proteinExistence type="inferred from homology"/>
<evidence type="ECO:0000256" key="4">
    <source>
        <dbReference type="ARBA" id="ARBA00022452"/>
    </source>
</evidence>
<dbReference type="InterPro" id="IPR051906">
    <property type="entry name" value="TolC-like"/>
</dbReference>
<dbReference type="Gene3D" id="1.20.1600.10">
    <property type="entry name" value="Outer membrane efflux proteins (OEP)"/>
    <property type="match status" value="1"/>
</dbReference>
<dbReference type="Pfam" id="PF02321">
    <property type="entry name" value="OEP"/>
    <property type="match status" value="2"/>
</dbReference>
<keyword evidence="3" id="KW-0813">Transport</keyword>
<dbReference type="OrthoDB" id="9789368at2"/>
<gene>
    <name evidence="9" type="ORF">GHK62_24460</name>
</gene>
<dbReference type="GO" id="GO:1990281">
    <property type="term" value="C:efflux pump complex"/>
    <property type="evidence" value="ECO:0007669"/>
    <property type="project" value="TreeGrafter"/>
</dbReference>
<evidence type="ECO:0000256" key="5">
    <source>
        <dbReference type="ARBA" id="ARBA00022692"/>
    </source>
</evidence>
<name>A0A6N7LJ26_SINTE</name>
<dbReference type="SUPFAM" id="SSF56954">
    <property type="entry name" value="Outer membrane efflux proteins (OEP)"/>
    <property type="match status" value="1"/>
</dbReference>
<organism evidence="9 10">
    <name type="scientific">Sinorhizobium terangae</name>
    <dbReference type="NCBI Taxonomy" id="110322"/>
    <lineage>
        <taxon>Bacteria</taxon>
        <taxon>Pseudomonadati</taxon>
        <taxon>Pseudomonadota</taxon>
        <taxon>Alphaproteobacteria</taxon>
        <taxon>Hyphomicrobiales</taxon>
        <taxon>Rhizobiaceae</taxon>
        <taxon>Sinorhizobium/Ensifer group</taxon>
        <taxon>Sinorhizobium</taxon>
    </lineage>
</organism>
<dbReference type="PANTHER" id="PTHR30026">
    <property type="entry name" value="OUTER MEMBRANE PROTEIN TOLC"/>
    <property type="match status" value="1"/>
</dbReference>
<keyword evidence="4" id="KW-1134">Transmembrane beta strand</keyword>
<dbReference type="GO" id="GO:0015562">
    <property type="term" value="F:efflux transmembrane transporter activity"/>
    <property type="evidence" value="ECO:0007669"/>
    <property type="project" value="InterPro"/>
</dbReference>
<dbReference type="InterPro" id="IPR010130">
    <property type="entry name" value="T1SS_OMP_TolC"/>
</dbReference>
<feature type="chain" id="PRO_5026962450" evidence="8">
    <location>
        <begin position="25"/>
        <end position="460"/>
    </location>
</feature>
<evidence type="ECO:0000313" key="10">
    <source>
        <dbReference type="Proteomes" id="UP000439983"/>
    </source>
</evidence>
<dbReference type="EMBL" id="WITC01000102">
    <property type="protein sequence ID" value="MQX17787.1"/>
    <property type="molecule type" value="Genomic_DNA"/>
</dbReference>
<dbReference type="PANTHER" id="PTHR30026:SF22">
    <property type="entry name" value="OUTER MEMBRANE EFFLUX PROTEIN"/>
    <property type="match status" value="1"/>
</dbReference>
<protein>
    <submittedName>
        <fullName evidence="9">TolC family outer membrane protein</fullName>
    </submittedName>
</protein>
<dbReference type="RefSeq" id="WP_153441637.1">
    <property type="nucleotide sequence ID" value="NZ_JACIGA010000018.1"/>
</dbReference>
<evidence type="ECO:0000256" key="6">
    <source>
        <dbReference type="ARBA" id="ARBA00023136"/>
    </source>
</evidence>
<dbReference type="Proteomes" id="UP000439983">
    <property type="component" value="Unassembled WGS sequence"/>
</dbReference>
<evidence type="ECO:0000256" key="1">
    <source>
        <dbReference type="ARBA" id="ARBA00004442"/>
    </source>
</evidence>